<evidence type="ECO:0000313" key="1">
    <source>
        <dbReference type="EMBL" id="KAL2649864.1"/>
    </source>
</evidence>
<accession>A0ABD1ZIH6</accession>
<evidence type="ECO:0000313" key="2">
    <source>
        <dbReference type="Proteomes" id="UP001605036"/>
    </source>
</evidence>
<comment type="caution">
    <text evidence="1">The sequence shown here is derived from an EMBL/GenBank/DDBJ whole genome shotgun (WGS) entry which is preliminary data.</text>
</comment>
<organism evidence="1 2">
    <name type="scientific">Riccia fluitans</name>
    <dbReference type="NCBI Taxonomy" id="41844"/>
    <lineage>
        <taxon>Eukaryota</taxon>
        <taxon>Viridiplantae</taxon>
        <taxon>Streptophyta</taxon>
        <taxon>Embryophyta</taxon>
        <taxon>Marchantiophyta</taxon>
        <taxon>Marchantiopsida</taxon>
        <taxon>Marchantiidae</taxon>
        <taxon>Marchantiales</taxon>
        <taxon>Ricciaceae</taxon>
        <taxon>Riccia</taxon>
    </lineage>
</organism>
<reference evidence="1 2" key="1">
    <citation type="submission" date="2024-09" db="EMBL/GenBank/DDBJ databases">
        <title>Chromosome-scale assembly of Riccia fluitans.</title>
        <authorList>
            <person name="Paukszto L."/>
            <person name="Sawicki J."/>
            <person name="Karawczyk K."/>
            <person name="Piernik-Szablinska J."/>
            <person name="Szczecinska M."/>
            <person name="Mazdziarz M."/>
        </authorList>
    </citation>
    <scope>NUCLEOTIDE SEQUENCE [LARGE SCALE GENOMIC DNA]</scope>
    <source>
        <strain evidence="1">Rf_01</strain>
        <tissue evidence="1">Aerial parts of the thallus</tissue>
    </source>
</reference>
<dbReference type="Proteomes" id="UP001605036">
    <property type="component" value="Unassembled WGS sequence"/>
</dbReference>
<proteinExistence type="predicted"/>
<dbReference type="EMBL" id="JBHFFA010000001">
    <property type="protein sequence ID" value="KAL2649864.1"/>
    <property type="molecule type" value="Genomic_DNA"/>
</dbReference>
<name>A0ABD1ZIH6_9MARC</name>
<sequence length="89" mass="9971">MVLAGTRVEKMSGTVVLNSLVLRKERKTAVKIDVHPFVKVAKPLTRGLKRRLAVIQVLPGDNSWSDKEEVDLDKMKVRALTDALVDNFD</sequence>
<keyword evidence="2" id="KW-1185">Reference proteome</keyword>
<protein>
    <submittedName>
        <fullName evidence="1">Uncharacterized protein</fullName>
    </submittedName>
</protein>
<gene>
    <name evidence="1" type="ORF">R1flu_017992</name>
</gene>
<dbReference type="AlphaFoldDB" id="A0ABD1ZIH6"/>